<dbReference type="AlphaFoldDB" id="A0A0F8XCK1"/>
<organism evidence="1">
    <name type="scientific">marine sediment metagenome</name>
    <dbReference type="NCBI Taxonomy" id="412755"/>
    <lineage>
        <taxon>unclassified sequences</taxon>
        <taxon>metagenomes</taxon>
        <taxon>ecological metagenomes</taxon>
    </lineage>
</organism>
<evidence type="ECO:0000313" key="1">
    <source>
        <dbReference type="EMBL" id="KKK58690.1"/>
    </source>
</evidence>
<sequence>AHRTYSVERNPVGMKMIVEDGRTFRFCENGGVAAVSAMLFQSLVPVAATKGEAVANGIVAGATSLTAVISTGATQAEDLYNRGYVMVVEAAQLDPVHLILKSGEFPSSGSTGATLELESPLVDGIGDSEVVTYVQNPYRNVIIHPAPPTALIVGVVVRAIPLDEYGWLATSGPTKVLTDGTILIGESVSASLTTDGSMSAWIPDLATTVNYLPTGNIVSVGASTASSVVWLKYID</sequence>
<comment type="caution">
    <text evidence="1">The sequence shown here is derived from an EMBL/GenBank/DDBJ whole genome shotgun (WGS) entry which is preliminary data.</text>
</comment>
<reference evidence="1" key="1">
    <citation type="journal article" date="2015" name="Nature">
        <title>Complex archaea that bridge the gap between prokaryotes and eukaryotes.</title>
        <authorList>
            <person name="Spang A."/>
            <person name="Saw J.H."/>
            <person name="Jorgensen S.L."/>
            <person name="Zaremba-Niedzwiedzka K."/>
            <person name="Martijn J."/>
            <person name="Lind A.E."/>
            <person name="van Eijk R."/>
            <person name="Schleper C."/>
            <person name="Guy L."/>
            <person name="Ettema T.J."/>
        </authorList>
    </citation>
    <scope>NUCLEOTIDE SEQUENCE</scope>
</reference>
<gene>
    <name evidence="1" type="ORF">LCGC14_3041890</name>
</gene>
<feature type="non-terminal residue" evidence="1">
    <location>
        <position position="1"/>
    </location>
</feature>
<proteinExistence type="predicted"/>
<accession>A0A0F8XCK1</accession>
<protein>
    <submittedName>
        <fullName evidence="1">Uncharacterized protein</fullName>
    </submittedName>
</protein>
<name>A0A0F8XCK1_9ZZZZ</name>
<dbReference type="EMBL" id="LAZR01063849">
    <property type="protein sequence ID" value="KKK58690.1"/>
    <property type="molecule type" value="Genomic_DNA"/>
</dbReference>